<protein>
    <submittedName>
        <fullName evidence="5">WD40 repeat protein</fullName>
    </submittedName>
</protein>
<dbReference type="GO" id="GO:0006886">
    <property type="term" value="P:intracellular protein transport"/>
    <property type="evidence" value="ECO:0007669"/>
    <property type="project" value="InterPro"/>
</dbReference>
<name>A0A9W8HMC7_9FUNG</name>
<dbReference type="GO" id="GO:0042147">
    <property type="term" value="P:retrograde transport, endosome to Golgi"/>
    <property type="evidence" value="ECO:0007669"/>
    <property type="project" value="TreeGrafter"/>
</dbReference>
<evidence type="ECO:0000256" key="3">
    <source>
        <dbReference type="SAM" id="MobiDB-lite"/>
    </source>
</evidence>
<sequence length="875" mass="91464">MYWRINCAEHLLLLLEPDAEGGGPRRLGRQRSVTYSEGRVGSATRPAAATATGKHDGAGSTEADVRITRWSCAPSGHLLAGISAQGVYLWQTRPFMLLSKLEYDANDELGQMVDVIWQTSDKDHEDDDDGTDANRDYGTLFVLLSSGYIYEIAVYRRSAAVLEYRFATQHYWAHGAGEEGGLRRAGLAQRRTYRLAPGSGPAVCAAAGGAQGALVATRTHVIRLAWSGVVEASTSVRAIHGSPLAQVRQIVGLGAAGEAYLFSDGTVHVVRADAAQRVATGERRIACMAYSARSGVLALGADSGDVLLLIVADADADDSDAGLQPVAEAAEGGERAGDAVTALAWTADGAAVACAYASGHVVVRSALGYVLNTSRVRQAASTLALCWGAGGTRLFVLGDVAATALAFARAAVGTGVCEGTAARVCVFADDKVLVHDGAFTTSDGGSADAAAGMQWQAVQVPAEYVAGAWPLRFVAVSGDGRHVAVAGRRGVAVGGVRSGKWRLLRTREQEDGVRVRGGLLWLGEHVIAACGSHVVVFAGAAGGGGALDGDAAQRVDVGARVVAMSAHDALLLAVCADGRVRQLGVFGSGGAVDLGVRGVVGLGGARLQLGRLRSVQWVPSAQFARAPALLVHEGTRLRVVDGSGGRVVSACAELTVTSGVHFGNMHSTVWWFDGRQLHAALVSLEDFMDGSALRGGGRARRLAVRPSFYPVAIAAALGMAVGVDQDWALDDTAAVGLAQLPVRAKLYLPSVLARMLSDSSGEHDALLYAACFEHLAFFPHAMEILLHEAVESADGSHGLLRRVVAMLGNFAAFPEIVVHCARKTEAASWPALFACVGGPERFFRRCLADGRLQTATQCLIILHTLAPQSAATERH</sequence>
<evidence type="ECO:0000256" key="1">
    <source>
        <dbReference type="ARBA" id="ARBA00004370"/>
    </source>
</evidence>
<dbReference type="EMBL" id="JANBUM010000029">
    <property type="protein sequence ID" value="KAJ2787241.1"/>
    <property type="molecule type" value="Genomic_DNA"/>
</dbReference>
<keyword evidence="2" id="KW-0472">Membrane</keyword>
<feature type="non-terminal residue" evidence="5">
    <location>
        <position position="875"/>
    </location>
</feature>
<dbReference type="SUPFAM" id="SSF82171">
    <property type="entry name" value="DPP6 N-terminal domain-like"/>
    <property type="match status" value="1"/>
</dbReference>
<dbReference type="InterPro" id="IPR040096">
    <property type="entry name" value="Ric1"/>
</dbReference>
<comment type="caution">
    <text evidence="5">The sequence shown here is derived from an EMBL/GenBank/DDBJ whole genome shotgun (WGS) entry which is preliminary data.</text>
</comment>
<dbReference type="GO" id="GO:0034066">
    <property type="term" value="C:Ric1-Rgp1 guanyl-nucleotide exchange factor complex"/>
    <property type="evidence" value="ECO:0007669"/>
    <property type="project" value="InterPro"/>
</dbReference>
<accession>A0A9W8HMC7</accession>
<dbReference type="GO" id="GO:0005829">
    <property type="term" value="C:cytosol"/>
    <property type="evidence" value="ECO:0007669"/>
    <property type="project" value="TreeGrafter"/>
</dbReference>
<organism evidence="5 6">
    <name type="scientific">Coemansia interrupta</name>
    <dbReference type="NCBI Taxonomy" id="1126814"/>
    <lineage>
        <taxon>Eukaryota</taxon>
        <taxon>Fungi</taxon>
        <taxon>Fungi incertae sedis</taxon>
        <taxon>Zoopagomycota</taxon>
        <taxon>Kickxellomycotina</taxon>
        <taxon>Kickxellomycetes</taxon>
        <taxon>Kickxellales</taxon>
        <taxon>Kickxellaceae</taxon>
        <taxon>Coemansia</taxon>
    </lineage>
</organism>
<reference evidence="5" key="1">
    <citation type="submission" date="2022-07" db="EMBL/GenBank/DDBJ databases">
        <title>Phylogenomic reconstructions and comparative analyses of Kickxellomycotina fungi.</title>
        <authorList>
            <person name="Reynolds N.K."/>
            <person name="Stajich J.E."/>
            <person name="Barry K."/>
            <person name="Grigoriev I.V."/>
            <person name="Crous P."/>
            <person name="Smith M.E."/>
        </authorList>
    </citation>
    <scope>NUCLEOTIDE SEQUENCE</scope>
    <source>
        <strain evidence="5">BCRC 34489</strain>
    </source>
</reference>
<evidence type="ECO:0000259" key="4">
    <source>
        <dbReference type="Pfam" id="PF07064"/>
    </source>
</evidence>
<keyword evidence="6" id="KW-1185">Reference proteome</keyword>
<evidence type="ECO:0000313" key="6">
    <source>
        <dbReference type="Proteomes" id="UP001140172"/>
    </source>
</evidence>
<dbReference type="Gene3D" id="2.130.10.10">
    <property type="entry name" value="YVTN repeat-like/Quinoprotein amine dehydrogenase"/>
    <property type="match status" value="1"/>
</dbReference>
<evidence type="ECO:0000256" key="2">
    <source>
        <dbReference type="ARBA" id="ARBA00023136"/>
    </source>
</evidence>
<dbReference type="GO" id="GO:0000139">
    <property type="term" value="C:Golgi membrane"/>
    <property type="evidence" value="ECO:0007669"/>
    <property type="project" value="TreeGrafter"/>
</dbReference>
<comment type="subcellular location">
    <subcellularLocation>
        <location evidence="1">Membrane</location>
    </subcellularLocation>
</comment>
<feature type="region of interest" description="Disordered" evidence="3">
    <location>
        <begin position="23"/>
        <end position="60"/>
    </location>
</feature>
<proteinExistence type="predicted"/>
<dbReference type="Pfam" id="PF07064">
    <property type="entry name" value="RIC1"/>
    <property type="match status" value="1"/>
</dbReference>
<feature type="domain" description="RIC1 C-terminal alpha solenoid region" evidence="4">
    <location>
        <begin position="751"/>
        <end position="871"/>
    </location>
</feature>
<dbReference type="AlphaFoldDB" id="A0A9W8HMC7"/>
<evidence type="ECO:0000313" key="5">
    <source>
        <dbReference type="EMBL" id="KAJ2787241.1"/>
    </source>
</evidence>
<dbReference type="OrthoDB" id="67540at2759"/>
<gene>
    <name evidence="5" type="primary">RIC1</name>
    <name evidence="5" type="ORF">GGI15_000902</name>
</gene>
<dbReference type="Proteomes" id="UP001140172">
    <property type="component" value="Unassembled WGS sequence"/>
</dbReference>
<dbReference type="PANTHER" id="PTHR22746:SF10">
    <property type="entry name" value="GUANINE NUCLEOTIDE EXCHANGE FACTOR SUBUNIT RIC1"/>
    <property type="match status" value="1"/>
</dbReference>
<dbReference type="InterPro" id="IPR009771">
    <property type="entry name" value="RIC1_C"/>
</dbReference>
<dbReference type="InterPro" id="IPR015943">
    <property type="entry name" value="WD40/YVTN_repeat-like_dom_sf"/>
</dbReference>
<dbReference type="PANTHER" id="PTHR22746">
    <property type="entry name" value="RAB6A-GEF COMPLEX PARTNER PROTEIN 1"/>
    <property type="match status" value="1"/>
</dbReference>